<sequence>MSGLFKRPLRWVYSTQGTIILSVVPLLIGIAALYGFFRWGGAIFLITGLGLLALTIYELVRLHRRGPRRPAWVPSDEPQPGSVDKPS</sequence>
<name>A0ABM7JAW9_9MYCO</name>
<gene>
    <name evidence="3" type="ORF">MMARJ_17580</name>
</gene>
<reference evidence="3 4" key="1">
    <citation type="journal article" date="2019" name="Emerg. Microbes Infect.">
        <title>Comprehensive subspecies identification of 175 nontuberculous mycobacteria species based on 7547 genomic profiles.</title>
        <authorList>
            <person name="Matsumoto Y."/>
            <person name="Kinjo T."/>
            <person name="Motooka D."/>
            <person name="Nabeya D."/>
            <person name="Jung N."/>
            <person name="Uechi K."/>
            <person name="Horii T."/>
            <person name="Iida T."/>
            <person name="Fujita J."/>
            <person name="Nakamura S."/>
        </authorList>
    </citation>
    <scope>NUCLEOTIDE SEQUENCE [LARGE SCALE GENOMIC DNA]</scope>
    <source>
        <strain evidence="3 4">JCM 17324</strain>
    </source>
</reference>
<proteinExistence type="predicted"/>
<organism evidence="3 4">
    <name type="scientific">Mycobacterium marseillense</name>
    <dbReference type="NCBI Taxonomy" id="701042"/>
    <lineage>
        <taxon>Bacteria</taxon>
        <taxon>Bacillati</taxon>
        <taxon>Actinomycetota</taxon>
        <taxon>Actinomycetes</taxon>
        <taxon>Mycobacteriales</taxon>
        <taxon>Mycobacteriaceae</taxon>
        <taxon>Mycobacterium</taxon>
        <taxon>Mycobacterium avium complex (MAC)</taxon>
    </lineage>
</organism>
<evidence type="ECO:0000313" key="4">
    <source>
        <dbReference type="Proteomes" id="UP000466831"/>
    </source>
</evidence>
<evidence type="ECO:0000256" key="1">
    <source>
        <dbReference type="SAM" id="MobiDB-lite"/>
    </source>
</evidence>
<dbReference type="RefSeq" id="WP_067168133.1">
    <property type="nucleotide sequence ID" value="NZ_AP022584.1"/>
</dbReference>
<keyword evidence="2" id="KW-0472">Membrane</keyword>
<feature type="transmembrane region" description="Helical" evidence="2">
    <location>
        <begin position="12"/>
        <end position="36"/>
    </location>
</feature>
<evidence type="ECO:0008006" key="5">
    <source>
        <dbReference type="Google" id="ProtNLM"/>
    </source>
</evidence>
<dbReference type="EMBL" id="AP022584">
    <property type="protein sequence ID" value="BBY11018.1"/>
    <property type="molecule type" value="Genomic_DNA"/>
</dbReference>
<dbReference type="Proteomes" id="UP000466831">
    <property type="component" value="Chromosome"/>
</dbReference>
<evidence type="ECO:0000256" key="2">
    <source>
        <dbReference type="SAM" id="Phobius"/>
    </source>
</evidence>
<feature type="transmembrane region" description="Helical" evidence="2">
    <location>
        <begin position="42"/>
        <end position="60"/>
    </location>
</feature>
<feature type="region of interest" description="Disordered" evidence="1">
    <location>
        <begin position="68"/>
        <end position="87"/>
    </location>
</feature>
<protein>
    <recommendedName>
        <fullName evidence="5">UsfY protein</fullName>
    </recommendedName>
</protein>
<accession>A0ABM7JAW9</accession>
<evidence type="ECO:0000313" key="3">
    <source>
        <dbReference type="EMBL" id="BBY11018.1"/>
    </source>
</evidence>
<keyword evidence="4" id="KW-1185">Reference proteome</keyword>
<keyword evidence="2" id="KW-1133">Transmembrane helix</keyword>
<keyword evidence="2" id="KW-0812">Transmembrane</keyword>